<organism evidence="8 9">
    <name type="scientific">Thlaspi arvense</name>
    <name type="common">Field penny-cress</name>
    <dbReference type="NCBI Taxonomy" id="13288"/>
    <lineage>
        <taxon>Eukaryota</taxon>
        <taxon>Viridiplantae</taxon>
        <taxon>Streptophyta</taxon>
        <taxon>Embryophyta</taxon>
        <taxon>Tracheophyta</taxon>
        <taxon>Spermatophyta</taxon>
        <taxon>Magnoliopsida</taxon>
        <taxon>eudicotyledons</taxon>
        <taxon>Gunneridae</taxon>
        <taxon>Pentapetalae</taxon>
        <taxon>rosids</taxon>
        <taxon>malvids</taxon>
        <taxon>Brassicales</taxon>
        <taxon>Brassicaceae</taxon>
        <taxon>Thlaspideae</taxon>
        <taxon>Thlaspi</taxon>
    </lineage>
</organism>
<keyword evidence="9" id="KW-1185">Reference proteome</keyword>
<feature type="zinc finger region" description="C3H1-type" evidence="5">
    <location>
        <begin position="242"/>
        <end position="270"/>
    </location>
</feature>
<evidence type="ECO:0000313" key="8">
    <source>
        <dbReference type="EMBL" id="CAH2041986.1"/>
    </source>
</evidence>
<dbReference type="Gene3D" id="4.10.1000.10">
    <property type="entry name" value="Zinc finger, CCCH-type"/>
    <property type="match status" value="2"/>
</dbReference>
<dbReference type="PANTHER" id="PTHR12506:SF41">
    <property type="entry name" value="ZINC FINGER CCCH DOMAIN-CONTAINING PROTEIN 58"/>
    <property type="match status" value="1"/>
</dbReference>
<dbReference type="InterPro" id="IPR050974">
    <property type="entry name" value="Plant_ZF_CCCH"/>
</dbReference>
<dbReference type="InterPro" id="IPR000571">
    <property type="entry name" value="Znf_CCCH"/>
</dbReference>
<feature type="region of interest" description="Disordered" evidence="6">
    <location>
        <begin position="1"/>
        <end position="55"/>
    </location>
</feature>
<dbReference type="GO" id="GO:0003677">
    <property type="term" value="F:DNA binding"/>
    <property type="evidence" value="ECO:0007669"/>
    <property type="project" value="UniProtKB-KW"/>
</dbReference>
<sequence length="294" mass="31939">MESYGQTTAMEEPQHDPAEDWSSPGAETGLEEPMWQLGLGGGDQEEEGEESYPERPEAADCAHYLRTGFAGSGLAVGTTIPGIVVRSIGFVRLWSFGIAIDRKSVFIVIEAVRAGGEELPERAGQPVCQYYMRTGTCKYGASCKYHHPGQGSGAVTPTPLNICGYPIRPGEKECSYYMKTGRCKFGPTLASPSTPSTVGAAPIYGLTQLSPSTPTYTGAYLPLPTIPDSSSSSLKEQKFPERPGQPECQYYMKTGDCKFGSSCKYHHPREWSTAYLNYFLSPMGLPIRPLICLS</sequence>
<evidence type="ECO:0000256" key="6">
    <source>
        <dbReference type="SAM" id="MobiDB-lite"/>
    </source>
</evidence>
<dbReference type="AlphaFoldDB" id="A0AAU9RKC6"/>
<keyword evidence="2 5" id="KW-0863">Zinc-finger</keyword>
<evidence type="ECO:0000313" key="9">
    <source>
        <dbReference type="Proteomes" id="UP000836841"/>
    </source>
</evidence>
<keyword evidence="3 5" id="KW-0862">Zinc</keyword>
<reference evidence="8 9" key="1">
    <citation type="submission" date="2022-03" db="EMBL/GenBank/DDBJ databases">
        <authorList>
            <person name="Nunn A."/>
            <person name="Chopra R."/>
            <person name="Nunn A."/>
            <person name="Contreras Garrido A."/>
        </authorList>
    </citation>
    <scope>NUCLEOTIDE SEQUENCE [LARGE SCALE GENOMIC DNA]</scope>
</reference>
<feature type="zinc finger region" description="C3H1-type" evidence="5">
    <location>
        <begin position="122"/>
        <end position="150"/>
    </location>
</feature>
<evidence type="ECO:0000256" key="5">
    <source>
        <dbReference type="PROSITE-ProRule" id="PRU00723"/>
    </source>
</evidence>
<comment type="caution">
    <text evidence="8">The sequence shown here is derived from an EMBL/GenBank/DDBJ whole genome shotgun (WGS) entry which is preliminary data.</text>
</comment>
<gene>
    <name evidence="8" type="ORF">TAV2_LOCUS4617</name>
</gene>
<dbReference type="SUPFAM" id="SSF90229">
    <property type="entry name" value="CCCH zinc finger"/>
    <property type="match status" value="2"/>
</dbReference>
<dbReference type="SMART" id="SM00356">
    <property type="entry name" value="ZnF_C3H1"/>
    <property type="match status" value="3"/>
</dbReference>
<name>A0AAU9RKC6_THLAR</name>
<accession>A0AAU9RKC6</accession>
<evidence type="ECO:0000256" key="1">
    <source>
        <dbReference type="ARBA" id="ARBA00022723"/>
    </source>
</evidence>
<keyword evidence="4" id="KW-0238">DNA-binding</keyword>
<dbReference type="GO" id="GO:0008270">
    <property type="term" value="F:zinc ion binding"/>
    <property type="evidence" value="ECO:0007669"/>
    <property type="project" value="UniProtKB-KW"/>
</dbReference>
<dbReference type="PANTHER" id="PTHR12506">
    <property type="entry name" value="PROTEIN PHOSPHATASE RELATED"/>
    <property type="match status" value="1"/>
</dbReference>
<dbReference type="Proteomes" id="UP000836841">
    <property type="component" value="Unassembled WGS sequence"/>
</dbReference>
<proteinExistence type="predicted"/>
<dbReference type="InterPro" id="IPR036855">
    <property type="entry name" value="Znf_CCCH_sf"/>
</dbReference>
<feature type="domain" description="C3H1-type" evidence="7">
    <location>
        <begin position="242"/>
        <end position="270"/>
    </location>
</feature>
<evidence type="ECO:0000256" key="3">
    <source>
        <dbReference type="ARBA" id="ARBA00022833"/>
    </source>
</evidence>
<dbReference type="GO" id="GO:0003729">
    <property type="term" value="F:mRNA binding"/>
    <property type="evidence" value="ECO:0007669"/>
    <property type="project" value="UniProtKB-ARBA"/>
</dbReference>
<keyword evidence="1 5" id="KW-0479">Metal-binding</keyword>
<evidence type="ECO:0000259" key="7">
    <source>
        <dbReference type="PROSITE" id="PS50103"/>
    </source>
</evidence>
<dbReference type="Pfam" id="PF00642">
    <property type="entry name" value="zf-CCCH"/>
    <property type="match status" value="3"/>
</dbReference>
<dbReference type="EMBL" id="CAJVSB020000149">
    <property type="protein sequence ID" value="CAH2041986.1"/>
    <property type="molecule type" value="Genomic_DNA"/>
</dbReference>
<evidence type="ECO:0000256" key="2">
    <source>
        <dbReference type="ARBA" id="ARBA00022771"/>
    </source>
</evidence>
<feature type="domain" description="C3H1-type" evidence="7">
    <location>
        <begin position="122"/>
        <end position="150"/>
    </location>
</feature>
<evidence type="ECO:0000256" key="4">
    <source>
        <dbReference type="ARBA" id="ARBA00023125"/>
    </source>
</evidence>
<dbReference type="PROSITE" id="PS50103">
    <property type="entry name" value="ZF_C3H1"/>
    <property type="match status" value="2"/>
</dbReference>
<protein>
    <recommendedName>
        <fullName evidence="7">C3H1-type domain-containing protein</fullName>
    </recommendedName>
</protein>